<dbReference type="CDD" id="cd00320">
    <property type="entry name" value="cpn10"/>
    <property type="match status" value="1"/>
</dbReference>
<proteinExistence type="inferred from homology"/>
<evidence type="ECO:0000256" key="4">
    <source>
        <dbReference type="RuleBase" id="RU000535"/>
    </source>
</evidence>
<evidence type="ECO:0000256" key="2">
    <source>
        <dbReference type="ARBA" id="ARBA00023186"/>
    </source>
</evidence>
<sequence>MLKPLQKRIVIEYPEVEETTASGLVLPSSAKEKKQTGFVVSIGNDIDDEDGIKVGDQVIFEQHAGTEVTYEGKDYLVIDIKHILAVLA</sequence>
<dbReference type="Proteomes" id="UP001315967">
    <property type="component" value="Chromosome"/>
</dbReference>
<dbReference type="SMART" id="SM00883">
    <property type="entry name" value="Cpn10"/>
    <property type="match status" value="1"/>
</dbReference>
<keyword evidence="2 3" id="KW-0143">Chaperone</keyword>
<dbReference type="PRINTS" id="PR00297">
    <property type="entry name" value="CHAPERONIN10"/>
</dbReference>
<dbReference type="HAMAP" id="MF_00580">
    <property type="entry name" value="CH10"/>
    <property type="match status" value="1"/>
</dbReference>
<dbReference type="PANTHER" id="PTHR10772:SF58">
    <property type="entry name" value="CO-CHAPERONIN GROES"/>
    <property type="match status" value="1"/>
</dbReference>
<dbReference type="Gene3D" id="2.30.33.40">
    <property type="entry name" value="GroES chaperonin"/>
    <property type="match status" value="1"/>
</dbReference>
<gene>
    <name evidence="3" type="primary">groES</name>
    <name evidence="3" type="synonym">groS</name>
    <name evidence="5" type="ORF">NRE15_12275</name>
</gene>
<reference evidence="5 6" key="1">
    <citation type="submission" date="2022-08" db="EMBL/GenBank/DDBJ databases">
        <title>Aerococcaceae sp. nov isolated from spoiled eye mask.</title>
        <authorList>
            <person name="Zhou G."/>
            <person name="Xie X.-B."/>
            <person name="Shi Q.-S."/>
            <person name="Wang Y.-S."/>
            <person name="Wen X."/>
            <person name="Peng H."/>
            <person name="Yang X.-J."/>
            <person name="Tao H.-B."/>
            <person name="Huang X.-M."/>
        </authorList>
    </citation>
    <scope>NUCLEOTIDE SEQUENCE [LARGE SCALE GENOMIC DNA]</scope>
    <source>
        <strain evidence="6">DM20194951</strain>
    </source>
</reference>
<dbReference type="RefSeq" id="WP_313793171.1">
    <property type="nucleotide sequence ID" value="NZ_CP102453.1"/>
</dbReference>
<accession>A0ABY5P4K2</accession>
<dbReference type="PANTHER" id="PTHR10772">
    <property type="entry name" value="10 KDA HEAT SHOCK PROTEIN"/>
    <property type="match status" value="1"/>
</dbReference>
<comment type="subcellular location">
    <subcellularLocation>
        <location evidence="3">Cytoplasm</location>
    </subcellularLocation>
</comment>
<dbReference type="EMBL" id="CP102453">
    <property type="protein sequence ID" value="UUX33667.1"/>
    <property type="molecule type" value="Genomic_DNA"/>
</dbReference>
<evidence type="ECO:0000256" key="1">
    <source>
        <dbReference type="ARBA" id="ARBA00006975"/>
    </source>
</evidence>
<protein>
    <recommendedName>
        <fullName evidence="3">Co-chaperonin GroES</fullName>
    </recommendedName>
    <alternativeName>
        <fullName evidence="3">10 kDa chaperonin</fullName>
    </alternativeName>
    <alternativeName>
        <fullName evidence="3">Chaperonin-10</fullName>
        <shortName evidence="3">Cpn10</shortName>
    </alternativeName>
</protein>
<evidence type="ECO:0000313" key="5">
    <source>
        <dbReference type="EMBL" id="UUX33667.1"/>
    </source>
</evidence>
<keyword evidence="3" id="KW-0963">Cytoplasm</keyword>
<dbReference type="InterPro" id="IPR011032">
    <property type="entry name" value="GroES-like_sf"/>
</dbReference>
<dbReference type="SUPFAM" id="SSF50129">
    <property type="entry name" value="GroES-like"/>
    <property type="match status" value="1"/>
</dbReference>
<dbReference type="Pfam" id="PF00166">
    <property type="entry name" value="Cpn10"/>
    <property type="match status" value="1"/>
</dbReference>
<keyword evidence="6" id="KW-1185">Reference proteome</keyword>
<comment type="subunit">
    <text evidence="3">Heptamer of 7 subunits arranged in a ring. Interacts with the chaperonin GroEL.</text>
</comment>
<name>A0ABY5P4K2_9LACT</name>
<evidence type="ECO:0000256" key="3">
    <source>
        <dbReference type="HAMAP-Rule" id="MF_00580"/>
    </source>
</evidence>
<comment type="similarity">
    <text evidence="1 3 4">Belongs to the GroES chaperonin family.</text>
</comment>
<dbReference type="InterPro" id="IPR037124">
    <property type="entry name" value="Chaperonin_GroES_sf"/>
</dbReference>
<organism evidence="5 6">
    <name type="scientific">Fundicoccus culcitae</name>
    <dbReference type="NCBI Taxonomy" id="2969821"/>
    <lineage>
        <taxon>Bacteria</taxon>
        <taxon>Bacillati</taxon>
        <taxon>Bacillota</taxon>
        <taxon>Bacilli</taxon>
        <taxon>Lactobacillales</taxon>
        <taxon>Aerococcaceae</taxon>
        <taxon>Fundicoccus</taxon>
    </lineage>
</organism>
<dbReference type="InterPro" id="IPR020818">
    <property type="entry name" value="Chaperonin_GroES"/>
</dbReference>
<comment type="function">
    <text evidence="3 4">Together with the chaperonin GroEL, plays an essential role in assisting protein folding. The GroEL-GroES system forms a nano-cage that allows encapsulation of the non-native substrate proteins and provides a physical environment optimized to promote and accelerate protein folding. GroES binds to the apical surface of the GroEL ring, thereby capping the opening of the GroEL channel.</text>
</comment>
<evidence type="ECO:0000313" key="6">
    <source>
        <dbReference type="Proteomes" id="UP001315967"/>
    </source>
</evidence>